<reference evidence="1" key="3">
    <citation type="submission" date="2025-09" db="UniProtKB">
        <authorList>
            <consortium name="Ensembl"/>
        </authorList>
    </citation>
    <scope>IDENTIFICATION</scope>
</reference>
<evidence type="ECO:0000313" key="2">
    <source>
        <dbReference type="Proteomes" id="UP000008672"/>
    </source>
</evidence>
<dbReference type="Ensembl" id="ENSLACT00000014366.1">
    <property type="protein sequence ID" value="ENSLACP00000014266.1"/>
    <property type="gene ID" value="ENSLACG00000012556.1"/>
</dbReference>
<dbReference type="STRING" id="7897.ENSLACP00000014266"/>
<dbReference type="AlphaFoldDB" id="H3AX95"/>
<dbReference type="EMBL" id="AFYH01105046">
    <property type="status" value="NOT_ANNOTATED_CDS"/>
    <property type="molecule type" value="Genomic_DNA"/>
</dbReference>
<dbReference type="PANTHER" id="PTHR19446">
    <property type="entry name" value="REVERSE TRANSCRIPTASES"/>
    <property type="match status" value="1"/>
</dbReference>
<name>H3AX95_LATCH</name>
<sequence>NLQVSEFTFRACLHHSRTKIDFFLVSKSLMKSVRGCNLGLSDHTPVGLSLWCLEDLGRRGRWRMNIALLKSDLLRKEIEQIIKEFLELNVGSVEATATLWDAAKAYLRGRLIAISSRVKKARVQKEELVKELERREPQGGGEEGLQELLEAKFELNSIYHEKAKYALFRLRQNQYESGEKAGKLLVSLVWRREVQKWIPAIRLESGDLATDPRDISGAFLSFYEQLYSSDVSPDPSAYGRFLAEVGIPRLTQSEREHLDAPIPAAEVHSAIHSMQQGKSP</sequence>
<dbReference type="HOGENOM" id="CLU_000680_2_1_1"/>
<organism evidence="1 2">
    <name type="scientific">Latimeria chalumnae</name>
    <name type="common">Coelacanth</name>
    <dbReference type="NCBI Taxonomy" id="7897"/>
    <lineage>
        <taxon>Eukaryota</taxon>
        <taxon>Metazoa</taxon>
        <taxon>Chordata</taxon>
        <taxon>Craniata</taxon>
        <taxon>Vertebrata</taxon>
        <taxon>Euteleostomi</taxon>
        <taxon>Coelacanthiformes</taxon>
        <taxon>Coelacanthidae</taxon>
        <taxon>Latimeria</taxon>
    </lineage>
</organism>
<proteinExistence type="predicted"/>
<keyword evidence="2" id="KW-1185">Reference proteome</keyword>
<reference evidence="1" key="2">
    <citation type="submission" date="2025-08" db="UniProtKB">
        <authorList>
            <consortium name="Ensembl"/>
        </authorList>
    </citation>
    <scope>IDENTIFICATION</scope>
</reference>
<dbReference type="Proteomes" id="UP000008672">
    <property type="component" value="Unassembled WGS sequence"/>
</dbReference>
<evidence type="ECO:0000313" key="1">
    <source>
        <dbReference type="Ensembl" id="ENSLACP00000014266.1"/>
    </source>
</evidence>
<dbReference type="GeneTree" id="ENSGT00940000166593"/>
<reference evidence="2" key="1">
    <citation type="submission" date="2011-08" db="EMBL/GenBank/DDBJ databases">
        <title>The draft genome of Latimeria chalumnae.</title>
        <authorList>
            <person name="Di Palma F."/>
            <person name="Alfoldi J."/>
            <person name="Johnson J."/>
            <person name="Berlin A."/>
            <person name="Gnerre S."/>
            <person name="Jaffe D."/>
            <person name="MacCallum I."/>
            <person name="Young S."/>
            <person name="Walker B.J."/>
            <person name="Lander E."/>
            <person name="Lindblad-Toh K."/>
        </authorList>
    </citation>
    <scope>NUCLEOTIDE SEQUENCE [LARGE SCALE GENOMIC DNA]</scope>
    <source>
        <strain evidence="2">Wild caught</strain>
    </source>
</reference>
<dbReference type="InParanoid" id="H3AX95"/>
<accession>H3AX95</accession>
<protein>
    <submittedName>
        <fullName evidence="1">Uncharacterized protein</fullName>
    </submittedName>
</protein>